<protein>
    <recommendedName>
        <fullName evidence="1">Cyclic nucleotide-binding domain-containing protein</fullName>
    </recommendedName>
</protein>
<dbReference type="AlphaFoldDB" id="A0A3B1E2P2"/>
<evidence type="ECO:0000313" key="2">
    <source>
        <dbReference type="EMBL" id="VAX42810.1"/>
    </source>
</evidence>
<dbReference type="CDD" id="cd00038">
    <property type="entry name" value="CAP_ED"/>
    <property type="match status" value="1"/>
</dbReference>
<reference evidence="2" key="1">
    <citation type="submission" date="2018-06" db="EMBL/GenBank/DDBJ databases">
        <authorList>
            <person name="Zhirakovskaya E."/>
        </authorList>
    </citation>
    <scope>NUCLEOTIDE SEQUENCE</scope>
</reference>
<feature type="domain" description="Cyclic nucleotide-binding" evidence="1">
    <location>
        <begin position="14"/>
        <end position="116"/>
    </location>
</feature>
<dbReference type="SMART" id="SM00100">
    <property type="entry name" value="cNMP"/>
    <property type="match status" value="1"/>
</dbReference>
<dbReference type="Gene3D" id="2.60.120.10">
    <property type="entry name" value="Jelly Rolls"/>
    <property type="match status" value="1"/>
</dbReference>
<evidence type="ECO:0000259" key="1">
    <source>
        <dbReference type="PROSITE" id="PS50042"/>
    </source>
</evidence>
<gene>
    <name evidence="2" type="ORF">MNBD_PLANCTO02-3306</name>
</gene>
<dbReference type="GO" id="GO:0003700">
    <property type="term" value="F:DNA-binding transcription factor activity"/>
    <property type="evidence" value="ECO:0007669"/>
    <property type="project" value="TreeGrafter"/>
</dbReference>
<dbReference type="InterPro" id="IPR000595">
    <property type="entry name" value="cNMP-bd_dom"/>
</dbReference>
<dbReference type="GO" id="GO:0005829">
    <property type="term" value="C:cytosol"/>
    <property type="evidence" value="ECO:0007669"/>
    <property type="project" value="TreeGrafter"/>
</dbReference>
<dbReference type="PANTHER" id="PTHR24567:SF74">
    <property type="entry name" value="HTH-TYPE TRANSCRIPTIONAL REGULATOR ARCR"/>
    <property type="match status" value="1"/>
</dbReference>
<dbReference type="Pfam" id="PF00027">
    <property type="entry name" value="cNMP_binding"/>
    <property type="match status" value="1"/>
</dbReference>
<accession>A0A3B1E2P2</accession>
<name>A0A3B1E2P2_9ZZZZ</name>
<dbReference type="InterPro" id="IPR050397">
    <property type="entry name" value="Env_Response_Regulators"/>
</dbReference>
<proteinExistence type="predicted"/>
<dbReference type="InterPro" id="IPR014710">
    <property type="entry name" value="RmlC-like_jellyroll"/>
</dbReference>
<organism evidence="2">
    <name type="scientific">hydrothermal vent metagenome</name>
    <dbReference type="NCBI Taxonomy" id="652676"/>
    <lineage>
        <taxon>unclassified sequences</taxon>
        <taxon>metagenomes</taxon>
        <taxon>ecological metagenomes</taxon>
    </lineage>
</organism>
<dbReference type="PANTHER" id="PTHR24567">
    <property type="entry name" value="CRP FAMILY TRANSCRIPTIONAL REGULATORY PROTEIN"/>
    <property type="match status" value="1"/>
</dbReference>
<dbReference type="PROSITE" id="PS50042">
    <property type="entry name" value="CNMP_BINDING_3"/>
    <property type="match status" value="1"/>
</dbReference>
<dbReference type="EMBL" id="UOGL01000693">
    <property type="protein sequence ID" value="VAX42810.1"/>
    <property type="molecule type" value="Genomic_DNA"/>
</dbReference>
<sequence length="178" mass="20703">MTLPHAKQPDICPIFAALTPEEREQLLPLLKQKVYAEGDMILEEGLEVQILWMMMRGRCEVIKSCGGDREQQLAILEAGAVFGEMSFFNEAPHSASVRAMTEVEVFQLSRQQYDDLQETMPSVVYKISHSITKLLAERLRKMDEWTCGIFEAEDHRSLPTRREEWREFRSKIYSDLEF</sequence>
<dbReference type="InterPro" id="IPR018490">
    <property type="entry name" value="cNMP-bd_dom_sf"/>
</dbReference>
<dbReference type="SUPFAM" id="SSF51206">
    <property type="entry name" value="cAMP-binding domain-like"/>
    <property type="match status" value="1"/>
</dbReference>